<dbReference type="GO" id="GO:0005975">
    <property type="term" value="P:carbohydrate metabolic process"/>
    <property type="evidence" value="ECO:0007669"/>
    <property type="project" value="InterPro"/>
</dbReference>
<feature type="domain" description="GH16" evidence="1">
    <location>
        <begin position="1"/>
        <end position="134"/>
    </location>
</feature>
<dbReference type="InterPro" id="IPR050546">
    <property type="entry name" value="Glycosyl_Hydrlase_16"/>
</dbReference>
<feature type="non-terminal residue" evidence="2">
    <location>
        <position position="1"/>
    </location>
</feature>
<sequence>WPAFWMLKDAEVGLPEVDIIEVLTHNPNYLYTTVHYGHTWSDYSSYGWLNINLPDLSADFHTYGVELSDESLTWFFDGKKIGRIFKNDYWLERCTDLFIIINLAIGGWEIEPDESTIWPAYFECDWMKVWQLDD</sequence>
<dbReference type="SUPFAM" id="SSF49899">
    <property type="entry name" value="Concanavalin A-like lectins/glucanases"/>
    <property type="match status" value="1"/>
</dbReference>
<organism evidence="2">
    <name type="scientific">marine sediment metagenome</name>
    <dbReference type="NCBI Taxonomy" id="412755"/>
    <lineage>
        <taxon>unclassified sequences</taxon>
        <taxon>metagenomes</taxon>
        <taxon>ecological metagenomes</taxon>
    </lineage>
</organism>
<dbReference type="PANTHER" id="PTHR10963">
    <property type="entry name" value="GLYCOSYL HYDROLASE-RELATED"/>
    <property type="match status" value="1"/>
</dbReference>
<dbReference type="PANTHER" id="PTHR10963:SF60">
    <property type="entry name" value="GRAM-NEGATIVE BACTERIA-BINDING PROTEIN 1-RELATED"/>
    <property type="match status" value="1"/>
</dbReference>
<reference evidence="2" key="1">
    <citation type="journal article" date="2014" name="Front. Microbiol.">
        <title>High frequency of phylogenetically diverse reductive dehalogenase-homologous genes in deep subseafloor sedimentary metagenomes.</title>
        <authorList>
            <person name="Kawai M."/>
            <person name="Futagami T."/>
            <person name="Toyoda A."/>
            <person name="Takaki Y."/>
            <person name="Nishi S."/>
            <person name="Hori S."/>
            <person name="Arai W."/>
            <person name="Tsubouchi T."/>
            <person name="Morono Y."/>
            <person name="Uchiyama I."/>
            <person name="Ito T."/>
            <person name="Fujiyama A."/>
            <person name="Inagaki F."/>
            <person name="Takami H."/>
        </authorList>
    </citation>
    <scope>NUCLEOTIDE SEQUENCE</scope>
    <source>
        <strain evidence="2">Expedition CK06-06</strain>
    </source>
</reference>
<evidence type="ECO:0000313" key="2">
    <source>
        <dbReference type="EMBL" id="GAG15983.1"/>
    </source>
</evidence>
<dbReference type="Gene3D" id="2.60.120.200">
    <property type="match status" value="1"/>
</dbReference>
<gene>
    <name evidence="2" type="ORF">S01H1_52409</name>
</gene>
<comment type="caution">
    <text evidence="2">The sequence shown here is derived from an EMBL/GenBank/DDBJ whole genome shotgun (WGS) entry which is preliminary data.</text>
</comment>
<dbReference type="EMBL" id="BARS01033871">
    <property type="protein sequence ID" value="GAG15983.1"/>
    <property type="molecule type" value="Genomic_DNA"/>
</dbReference>
<evidence type="ECO:0000259" key="1">
    <source>
        <dbReference type="PROSITE" id="PS51762"/>
    </source>
</evidence>
<dbReference type="CDD" id="cd08023">
    <property type="entry name" value="GH16_laminarinase_like"/>
    <property type="match status" value="1"/>
</dbReference>
<proteinExistence type="predicted"/>
<accession>X0VU76</accession>
<dbReference type="InterPro" id="IPR000757">
    <property type="entry name" value="Beta-glucanase-like"/>
</dbReference>
<dbReference type="InterPro" id="IPR013320">
    <property type="entry name" value="ConA-like_dom_sf"/>
</dbReference>
<dbReference type="GO" id="GO:0004553">
    <property type="term" value="F:hydrolase activity, hydrolyzing O-glycosyl compounds"/>
    <property type="evidence" value="ECO:0007669"/>
    <property type="project" value="InterPro"/>
</dbReference>
<protein>
    <recommendedName>
        <fullName evidence="1">GH16 domain-containing protein</fullName>
    </recommendedName>
</protein>
<dbReference type="AlphaFoldDB" id="X0VU76"/>
<name>X0VU76_9ZZZZ</name>
<dbReference type="PROSITE" id="PS51762">
    <property type="entry name" value="GH16_2"/>
    <property type="match status" value="1"/>
</dbReference>
<dbReference type="Pfam" id="PF00722">
    <property type="entry name" value="Glyco_hydro_16"/>
    <property type="match status" value="1"/>
</dbReference>